<name>A0A0D3J9V9_EMIH1</name>
<feature type="compositionally biased region" description="Basic residues" evidence="1">
    <location>
        <begin position="190"/>
        <end position="206"/>
    </location>
</feature>
<protein>
    <submittedName>
        <fullName evidence="2">Uncharacterized protein</fullName>
    </submittedName>
</protein>
<dbReference type="GeneID" id="17265833"/>
<accession>A0A0D3J9V9</accession>
<keyword evidence="3" id="KW-1185">Reference proteome</keyword>
<feature type="region of interest" description="Disordered" evidence="1">
    <location>
        <begin position="190"/>
        <end position="217"/>
    </location>
</feature>
<feature type="compositionally biased region" description="Basic and acidic residues" evidence="1">
    <location>
        <begin position="152"/>
        <end position="165"/>
    </location>
</feature>
<dbReference type="Proteomes" id="UP000013827">
    <property type="component" value="Unassembled WGS sequence"/>
</dbReference>
<reference evidence="2" key="2">
    <citation type="submission" date="2024-10" db="UniProtKB">
        <authorList>
            <consortium name="EnsemblProtists"/>
        </authorList>
    </citation>
    <scope>IDENTIFICATION</scope>
</reference>
<dbReference type="RefSeq" id="XP_005772723.1">
    <property type="nucleotide sequence ID" value="XM_005772666.1"/>
</dbReference>
<feature type="region of interest" description="Disordered" evidence="1">
    <location>
        <begin position="51"/>
        <end position="170"/>
    </location>
</feature>
<dbReference type="EnsemblProtists" id="EOD20294">
    <property type="protein sequence ID" value="EOD20294"/>
    <property type="gene ID" value="EMIHUDRAFT_458582"/>
</dbReference>
<feature type="region of interest" description="Disordered" evidence="1">
    <location>
        <begin position="298"/>
        <end position="336"/>
    </location>
</feature>
<dbReference type="AlphaFoldDB" id="A0A0D3J9V9"/>
<feature type="compositionally biased region" description="Basic residues" evidence="1">
    <location>
        <begin position="306"/>
        <end position="318"/>
    </location>
</feature>
<feature type="compositionally biased region" description="Low complexity" evidence="1">
    <location>
        <begin position="106"/>
        <end position="115"/>
    </location>
</feature>
<proteinExistence type="predicted"/>
<dbReference type="KEGG" id="ehx:EMIHUDRAFT_458582"/>
<feature type="compositionally biased region" description="Basic residues" evidence="1">
    <location>
        <begin position="77"/>
        <end position="86"/>
    </location>
</feature>
<evidence type="ECO:0000256" key="1">
    <source>
        <dbReference type="SAM" id="MobiDB-lite"/>
    </source>
</evidence>
<reference evidence="3" key="1">
    <citation type="journal article" date="2013" name="Nature">
        <title>Pan genome of the phytoplankton Emiliania underpins its global distribution.</title>
        <authorList>
            <person name="Read B.A."/>
            <person name="Kegel J."/>
            <person name="Klute M.J."/>
            <person name="Kuo A."/>
            <person name="Lefebvre S.C."/>
            <person name="Maumus F."/>
            <person name="Mayer C."/>
            <person name="Miller J."/>
            <person name="Monier A."/>
            <person name="Salamov A."/>
            <person name="Young J."/>
            <person name="Aguilar M."/>
            <person name="Claverie J.M."/>
            <person name="Frickenhaus S."/>
            <person name="Gonzalez K."/>
            <person name="Herman E.K."/>
            <person name="Lin Y.C."/>
            <person name="Napier J."/>
            <person name="Ogata H."/>
            <person name="Sarno A.F."/>
            <person name="Shmutz J."/>
            <person name="Schroeder D."/>
            <person name="de Vargas C."/>
            <person name="Verret F."/>
            <person name="von Dassow P."/>
            <person name="Valentin K."/>
            <person name="Van de Peer Y."/>
            <person name="Wheeler G."/>
            <person name="Dacks J.B."/>
            <person name="Delwiche C.F."/>
            <person name="Dyhrman S.T."/>
            <person name="Glockner G."/>
            <person name="John U."/>
            <person name="Richards T."/>
            <person name="Worden A.Z."/>
            <person name="Zhang X."/>
            <person name="Grigoriev I.V."/>
            <person name="Allen A.E."/>
            <person name="Bidle K."/>
            <person name="Borodovsky M."/>
            <person name="Bowler C."/>
            <person name="Brownlee C."/>
            <person name="Cock J.M."/>
            <person name="Elias M."/>
            <person name="Gladyshev V.N."/>
            <person name="Groth M."/>
            <person name="Guda C."/>
            <person name="Hadaegh A."/>
            <person name="Iglesias-Rodriguez M.D."/>
            <person name="Jenkins J."/>
            <person name="Jones B.M."/>
            <person name="Lawson T."/>
            <person name="Leese F."/>
            <person name="Lindquist E."/>
            <person name="Lobanov A."/>
            <person name="Lomsadze A."/>
            <person name="Malik S.B."/>
            <person name="Marsh M.E."/>
            <person name="Mackinder L."/>
            <person name="Mock T."/>
            <person name="Mueller-Roeber B."/>
            <person name="Pagarete A."/>
            <person name="Parker M."/>
            <person name="Probert I."/>
            <person name="Quesneville H."/>
            <person name="Raines C."/>
            <person name="Rensing S.A."/>
            <person name="Riano-Pachon D.M."/>
            <person name="Richier S."/>
            <person name="Rokitta S."/>
            <person name="Shiraiwa Y."/>
            <person name="Soanes D.M."/>
            <person name="van der Giezen M."/>
            <person name="Wahlund T.M."/>
            <person name="Williams B."/>
            <person name="Wilson W."/>
            <person name="Wolfe G."/>
            <person name="Wurch L.L."/>
        </authorList>
    </citation>
    <scope>NUCLEOTIDE SEQUENCE</scope>
</reference>
<evidence type="ECO:0000313" key="3">
    <source>
        <dbReference type="Proteomes" id="UP000013827"/>
    </source>
</evidence>
<feature type="region of interest" description="Disordered" evidence="1">
    <location>
        <begin position="233"/>
        <end position="262"/>
    </location>
</feature>
<evidence type="ECO:0000313" key="2">
    <source>
        <dbReference type="EnsemblProtists" id="EOD20294"/>
    </source>
</evidence>
<sequence>GLLPTPPPRPSRLLPCAGRLPRSPISIATALDVARVQKGIPLSACVKHERCRSQRRPPEAGGCARRGVSASGELRPPRRRGRRRRPAGGGDRDVRGGLRVQRRVLPRPLQPVQPRSHAARPDGERRVCQRPAGGAVQPQDVGAPRRARPRRRAADDAAAKRDRPQVPRGADTLQPLAAARGRLSVRRAAARRHQPLAAARVRHRRAGGGPARDGGAALPQRARLGRRLHAAVGAVRQGDGRGRRRRLRGAPPRPRGGPRALGLRPRHADHAALLLAAPGGPLPRAGSRSLPCWPHRARRGEELGRRPAKAVRRHRGARGARGGGLHGQGGPGAALL</sequence>
<organism evidence="2 3">
    <name type="scientific">Emiliania huxleyi (strain CCMP1516)</name>
    <dbReference type="NCBI Taxonomy" id="280463"/>
    <lineage>
        <taxon>Eukaryota</taxon>
        <taxon>Haptista</taxon>
        <taxon>Haptophyta</taxon>
        <taxon>Prymnesiophyceae</taxon>
        <taxon>Isochrysidales</taxon>
        <taxon>Noelaerhabdaceae</taxon>
        <taxon>Emiliania</taxon>
    </lineage>
</organism>
<feature type="compositionally biased region" description="Gly residues" evidence="1">
    <location>
        <begin position="319"/>
        <end position="336"/>
    </location>
</feature>
<dbReference type="PaxDb" id="2903-EOD20294"/>
<dbReference type="HOGENOM" id="CLU_827925_0_0_1"/>